<comment type="caution">
    <text evidence="1">The sequence shown here is derived from an EMBL/GenBank/DDBJ whole genome shotgun (WGS) entry which is preliminary data.</text>
</comment>
<dbReference type="Proteomes" id="UP000314294">
    <property type="component" value="Unassembled WGS sequence"/>
</dbReference>
<dbReference type="EMBL" id="SRLO01003030">
    <property type="protein sequence ID" value="TNN31955.1"/>
    <property type="molecule type" value="Genomic_DNA"/>
</dbReference>
<organism evidence="1 2">
    <name type="scientific">Liparis tanakae</name>
    <name type="common">Tanaka's snailfish</name>
    <dbReference type="NCBI Taxonomy" id="230148"/>
    <lineage>
        <taxon>Eukaryota</taxon>
        <taxon>Metazoa</taxon>
        <taxon>Chordata</taxon>
        <taxon>Craniata</taxon>
        <taxon>Vertebrata</taxon>
        <taxon>Euteleostomi</taxon>
        <taxon>Actinopterygii</taxon>
        <taxon>Neopterygii</taxon>
        <taxon>Teleostei</taxon>
        <taxon>Neoteleostei</taxon>
        <taxon>Acanthomorphata</taxon>
        <taxon>Eupercaria</taxon>
        <taxon>Perciformes</taxon>
        <taxon>Cottioidei</taxon>
        <taxon>Cottales</taxon>
        <taxon>Liparidae</taxon>
        <taxon>Liparis</taxon>
    </lineage>
</organism>
<gene>
    <name evidence="1" type="ORF">EYF80_057890</name>
</gene>
<evidence type="ECO:0000313" key="2">
    <source>
        <dbReference type="Proteomes" id="UP000314294"/>
    </source>
</evidence>
<dbReference type="AlphaFoldDB" id="A0A4Z2ESY0"/>
<protein>
    <submittedName>
        <fullName evidence="1">Uncharacterized protein</fullName>
    </submittedName>
</protein>
<proteinExistence type="predicted"/>
<sequence length="71" mass="8273">MCPLASCWDKDQRIRTGLKRAVDERENRCSLTAGRRFTPGNERTHQEVFLATKWFQTDFLLHFNTDVSALS</sequence>
<name>A0A4Z2ESY0_9TELE</name>
<accession>A0A4Z2ESY0</accession>
<evidence type="ECO:0000313" key="1">
    <source>
        <dbReference type="EMBL" id="TNN31955.1"/>
    </source>
</evidence>
<reference evidence="1 2" key="1">
    <citation type="submission" date="2019-03" db="EMBL/GenBank/DDBJ databases">
        <title>First draft genome of Liparis tanakae, snailfish: a comprehensive survey of snailfish specific genes.</title>
        <authorList>
            <person name="Kim W."/>
            <person name="Song I."/>
            <person name="Jeong J.-H."/>
            <person name="Kim D."/>
            <person name="Kim S."/>
            <person name="Ryu S."/>
            <person name="Song J.Y."/>
            <person name="Lee S.K."/>
        </authorList>
    </citation>
    <scope>NUCLEOTIDE SEQUENCE [LARGE SCALE GENOMIC DNA]</scope>
    <source>
        <tissue evidence="1">Muscle</tissue>
    </source>
</reference>
<keyword evidence="2" id="KW-1185">Reference proteome</keyword>